<feature type="transmembrane region" description="Helical" evidence="7">
    <location>
        <begin position="624"/>
        <end position="647"/>
    </location>
</feature>
<comment type="similarity">
    <text evidence="2">Belongs to the resistance-nodulation-cell division (RND) (TC 2.A.6) family. MmpL subfamily.</text>
</comment>
<feature type="transmembrane region" description="Helical" evidence="7">
    <location>
        <begin position="201"/>
        <end position="219"/>
    </location>
</feature>
<feature type="transmembrane region" description="Helical" evidence="7">
    <location>
        <begin position="697"/>
        <end position="720"/>
    </location>
</feature>
<dbReference type="Gene3D" id="1.20.1640.10">
    <property type="entry name" value="Multidrug efflux transporter AcrB transmembrane domain"/>
    <property type="match status" value="2"/>
</dbReference>
<dbReference type="InterPro" id="IPR000731">
    <property type="entry name" value="SSD"/>
</dbReference>
<feature type="transmembrane region" description="Helical" evidence="7">
    <location>
        <begin position="258"/>
        <end position="278"/>
    </location>
</feature>
<dbReference type="GO" id="GO:0005886">
    <property type="term" value="C:plasma membrane"/>
    <property type="evidence" value="ECO:0007669"/>
    <property type="project" value="UniProtKB-SubCell"/>
</dbReference>
<keyword evidence="10" id="KW-1185">Reference proteome</keyword>
<keyword evidence="3" id="KW-1003">Cell membrane</keyword>
<evidence type="ECO:0000256" key="7">
    <source>
        <dbReference type="SAM" id="Phobius"/>
    </source>
</evidence>
<dbReference type="Proteomes" id="UP000476064">
    <property type="component" value="Chromosome"/>
</dbReference>
<feature type="domain" description="SSD" evidence="8">
    <location>
        <begin position="612"/>
        <end position="719"/>
    </location>
</feature>
<protein>
    <submittedName>
        <fullName evidence="9">MMPL family transporter</fullName>
    </submittedName>
</protein>
<feature type="transmembrane region" description="Helical" evidence="7">
    <location>
        <begin position="335"/>
        <end position="358"/>
    </location>
</feature>
<feature type="transmembrane region" description="Helical" evidence="7">
    <location>
        <begin position="668"/>
        <end position="691"/>
    </location>
</feature>
<feature type="transmembrane region" description="Helical" evidence="7">
    <location>
        <begin position="408"/>
        <end position="426"/>
    </location>
</feature>
<feature type="transmembrane region" description="Helical" evidence="7">
    <location>
        <begin position="21"/>
        <end position="38"/>
    </location>
</feature>
<evidence type="ECO:0000313" key="10">
    <source>
        <dbReference type="Proteomes" id="UP000476064"/>
    </source>
</evidence>
<keyword evidence="4 7" id="KW-0812">Transmembrane</keyword>
<feature type="domain" description="SSD" evidence="8">
    <location>
        <begin position="252"/>
        <end position="356"/>
    </location>
</feature>
<dbReference type="PROSITE" id="PS50156">
    <property type="entry name" value="SSD"/>
    <property type="match status" value="2"/>
</dbReference>
<gene>
    <name evidence="9" type="ORF">GXP70_08855</name>
</gene>
<accession>A0A6C0G831</accession>
<dbReference type="InterPro" id="IPR004869">
    <property type="entry name" value="MMPL_dom"/>
</dbReference>
<feature type="transmembrane region" description="Helical" evidence="7">
    <location>
        <begin position="564"/>
        <end position="581"/>
    </location>
</feature>
<evidence type="ECO:0000256" key="4">
    <source>
        <dbReference type="ARBA" id="ARBA00022692"/>
    </source>
</evidence>
<keyword evidence="5 7" id="KW-1133">Transmembrane helix</keyword>
<evidence type="ECO:0000256" key="1">
    <source>
        <dbReference type="ARBA" id="ARBA00004651"/>
    </source>
</evidence>
<feature type="transmembrane region" description="Helical" evidence="7">
    <location>
        <begin position="299"/>
        <end position="323"/>
    </location>
</feature>
<dbReference type="Pfam" id="PF03176">
    <property type="entry name" value="MMPL"/>
    <property type="match status" value="2"/>
</dbReference>
<evidence type="ECO:0000256" key="6">
    <source>
        <dbReference type="ARBA" id="ARBA00023136"/>
    </source>
</evidence>
<dbReference type="PANTHER" id="PTHR33406:SF6">
    <property type="entry name" value="MEMBRANE PROTEIN YDGH-RELATED"/>
    <property type="match status" value="1"/>
</dbReference>
<dbReference type="EMBL" id="CP048209">
    <property type="protein sequence ID" value="QHT63821.1"/>
    <property type="molecule type" value="Genomic_DNA"/>
</dbReference>
<comment type="subcellular location">
    <subcellularLocation>
        <location evidence="1">Cell membrane</location>
        <topology evidence="1">Multi-pass membrane protein</topology>
    </subcellularLocation>
</comment>
<organism evidence="9 10">
    <name type="scientific">Paenibacillus lycopersici</name>
    <dbReference type="NCBI Taxonomy" id="2704462"/>
    <lineage>
        <taxon>Bacteria</taxon>
        <taxon>Bacillati</taxon>
        <taxon>Bacillota</taxon>
        <taxon>Bacilli</taxon>
        <taxon>Bacillales</taxon>
        <taxon>Paenibacillaceae</taxon>
        <taxon>Paenibacillus</taxon>
    </lineage>
</organism>
<evidence type="ECO:0000256" key="5">
    <source>
        <dbReference type="ARBA" id="ARBA00022989"/>
    </source>
</evidence>
<dbReference type="PANTHER" id="PTHR33406">
    <property type="entry name" value="MEMBRANE PROTEIN MJ1562-RELATED"/>
    <property type="match status" value="1"/>
</dbReference>
<dbReference type="SUPFAM" id="SSF82866">
    <property type="entry name" value="Multidrug efflux transporter AcrB transmembrane domain"/>
    <property type="match status" value="2"/>
</dbReference>
<name>A0A6C0G831_9BACL</name>
<dbReference type="AlphaFoldDB" id="A0A6C0G831"/>
<evidence type="ECO:0000256" key="3">
    <source>
        <dbReference type="ARBA" id="ARBA00022475"/>
    </source>
</evidence>
<feature type="transmembrane region" description="Helical" evidence="7">
    <location>
        <begin position="588"/>
        <end position="612"/>
    </location>
</feature>
<dbReference type="InterPro" id="IPR050545">
    <property type="entry name" value="Mycobact_MmpL"/>
</dbReference>
<dbReference type="KEGG" id="plyc:GXP70_08855"/>
<evidence type="ECO:0000256" key="2">
    <source>
        <dbReference type="ARBA" id="ARBA00010157"/>
    </source>
</evidence>
<proteinExistence type="inferred from homology"/>
<keyword evidence="6 7" id="KW-0472">Membrane</keyword>
<sequence>MTALERITAAVGGRRGRWLTLALWLISVATLSTLLPGANERKDDTLSNLGADQPSMQAARLIQQQFSTDDGVPALLTWFRADGLTDADLQGIQALSKQLGANPVPHQQSAVPLDRMPLDAMKKQVSADGTTFVQPVLFEKKADSDGLKEGLNELEQRVDRIFGDQHPFETALTDSTALAARVTGPVGIAVDASGLFGNADVSLLIATVALVLVFLLLIYRSPVLALIPLVAVGFAYGAITPLLGWMADMGWISFDSQALSIMTVLLFGAGTDYCLFLIARFRKELNEEAGIFGALKLAFGGSAGAIAMSGLTVVFSLLVLLFGEYGTVRRFAVPFSLAILIMMIASLTLVPALLAIIGRASFYPFVPRTREMEISRATAKGKPLPAPRVRATASDRLGDFVLKKPKRITILATLILVIGAIFATQIKYTFDTLSSFPADMGSREGFALIGDHFNAGELAPVQVLVQSEGRSIGVKEALTALPYVKNVADARQGSQDSGILSYEVELAVNPYSNEAIDRLPGLRAAAEQALEESEIDGAAGKVWIGGQTAEQYDTRQTTSDDAKLIIPFILILIALLLLVYLRSIVAMLFLIATVVLSYCSALGLGWIVLHYFFGADAIQGLIPLYSFVFIVALGEDYNIFMVSSIWTKSRVMPLRQAIKEGVSQTSSVITSAGLILAGTFAVLATLPIQVLVQFGTITALGVLLDTFIVRPFLVPALIVLCGRYSFWPAQATDVGQERAQSANRE</sequence>
<feature type="transmembrane region" description="Helical" evidence="7">
    <location>
        <begin position="226"/>
        <end position="246"/>
    </location>
</feature>
<evidence type="ECO:0000259" key="8">
    <source>
        <dbReference type="PROSITE" id="PS50156"/>
    </source>
</evidence>
<evidence type="ECO:0000313" key="9">
    <source>
        <dbReference type="EMBL" id="QHT63821.1"/>
    </source>
</evidence>
<reference evidence="9 10" key="1">
    <citation type="submission" date="2020-01" db="EMBL/GenBank/DDBJ databases">
        <title>Paenibacillus sp. nov., isolated from tomato rhizosphere.</title>
        <authorList>
            <person name="Weon H.-Y."/>
            <person name="Lee S.A."/>
        </authorList>
    </citation>
    <scope>NUCLEOTIDE SEQUENCE [LARGE SCALE GENOMIC DNA]</scope>
    <source>
        <strain evidence="9 10">12200R-189</strain>
    </source>
</reference>